<keyword evidence="2" id="KW-0176">Collagen</keyword>
<feature type="domain" description="C-type lectin" evidence="4">
    <location>
        <begin position="181"/>
        <end position="280"/>
    </location>
</feature>
<dbReference type="InterPro" id="IPR050149">
    <property type="entry name" value="Collagen_superfamily"/>
</dbReference>
<dbReference type="PANTHER" id="PTHR24023">
    <property type="entry name" value="COLLAGEN ALPHA"/>
    <property type="match status" value="1"/>
</dbReference>
<dbReference type="OMA" id="EADIYWI"/>
<proteinExistence type="predicted"/>
<evidence type="ECO:0000256" key="3">
    <source>
        <dbReference type="SAM" id="MobiDB-lite"/>
    </source>
</evidence>
<protein>
    <recommendedName>
        <fullName evidence="4">C-type lectin domain-containing protein</fullName>
    </recommendedName>
</protein>
<evidence type="ECO:0000259" key="4">
    <source>
        <dbReference type="Pfam" id="PF00059"/>
    </source>
</evidence>
<dbReference type="Ensembl" id="ENSEBUT00000027518.1">
    <property type="protein sequence ID" value="ENSEBUP00000026943.1"/>
    <property type="gene ID" value="ENSEBUG00000016568.1"/>
</dbReference>
<evidence type="ECO:0000256" key="1">
    <source>
        <dbReference type="ARBA" id="ARBA00022837"/>
    </source>
</evidence>
<reference evidence="5" key="2">
    <citation type="submission" date="2025-09" db="UniProtKB">
        <authorList>
            <consortium name="Ensembl"/>
        </authorList>
    </citation>
    <scope>IDENTIFICATION</scope>
</reference>
<accession>A0A8C4R8V8</accession>
<dbReference type="InterPro" id="IPR016187">
    <property type="entry name" value="CTDL_fold"/>
</dbReference>
<dbReference type="GO" id="GO:0005581">
    <property type="term" value="C:collagen trimer"/>
    <property type="evidence" value="ECO:0007669"/>
    <property type="project" value="UniProtKB-KW"/>
</dbReference>
<organism evidence="5 6">
    <name type="scientific">Eptatretus burgeri</name>
    <name type="common">Inshore hagfish</name>
    <dbReference type="NCBI Taxonomy" id="7764"/>
    <lineage>
        <taxon>Eukaryota</taxon>
        <taxon>Metazoa</taxon>
        <taxon>Chordata</taxon>
        <taxon>Craniata</taxon>
        <taxon>Vertebrata</taxon>
        <taxon>Cyclostomata</taxon>
        <taxon>Myxini</taxon>
        <taxon>Myxiniformes</taxon>
        <taxon>Myxinidae</taxon>
        <taxon>Eptatretinae</taxon>
        <taxon>Eptatretus</taxon>
    </lineage>
</organism>
<dbReference type="InterPro" id="IPR016186">
    <property type="entry name" value="C-type_lectin-like/link_sf"/>
</dbReference>
<dbReference type="Pfam" id="PF00059">
    <property type="entry name" value="Lectin_C"/>
    <property type="match status" value="1"/>
</dbReference>
<dbReference type="GO" id="GO:0030020">
    <property type="term" value="F:extracellular matrix structural constituent conferring tensile strength"/>
    <property type="evidence" value="ECO:0007669"/>
    <property type="project" value="TreeGrafter"/>
</dbReference>
<dbReference type="CDD" id="cd00037">
    <property type="entry name" value="CLECT"/>
    <property type="match status" value="1"/>
</dbReference>
<evidence type="ECO:0000256" key="2">
    <source>
        <dbReference type="ARBA" id="ARBA00023119"/>
    </source>
</evidence>
<dbReference type="GeneTree" id="ENSGT00940000159308"/>
<dbReference type="SUPFAM" id="SSF56436">
    <property type="entry name" value="C-type lectin-like"/>
    <property type="match status" value="1"/>
</dbReference>
<feature type="region of interest" description="Disordered" evidence="3">
    <location>
        <begin position="1"/>
        <end position="25"/>
    </location>
</feature>
<dbReference type="Gene3D" id="3.10.100.10">
    <property type="entry name" value="Mannose-Binding Protein A, subunit A"/>
    <property type="match status" value="1"/>
</dbReference>
<dbReference type="PANTHER" id="PTHR24023:SF1082">
    <property type="entry name" value="COLLAGEN TRIPLE HELIX REPEAT"/>
    <property type="match status" value="1"/>
</dbReference>
<dbReference type="GO" id="GO:0030198">
    <property type="term" value="P:extracellular matrix organization"/>
    <property type="evidence" value="ECO:0007669"/>
    <property type="project" value="TreeGrafter"/>
</dbReference>
<sequence>MEVLGHPGQDGSKGEPGEQGCFGEKGNKANAGDPGCLGIPGKPGIPGLKGCKGETGANGNPGLKGDKGVEGLCGLPGKKGCEGDCGEKGRRGDKGDKGDIGPRGFAGLKGCVGEKGEVGWKGEPGKSWFCDMEKLPNCFDGDFDKTTSSHLFKNQILFSILRKLISTKEGTWLLFSDGHKLSAAAASSYCASQNGTLVVLTSSSQAKLLLKHLRYTDTVEAYIGSCDLSTDWIDDPLLVPAERYLMQAMDADSQSCMVVSSNITEGEVDCAIPRPFFCEFHD</sequence>
<dbReference type="Pfam" id="PF01391">
    <property type="entry name" value="Collagen"/>
    <property type="match status" value="1"/>
</dbReference>
<evidence type="ECO:0000313" key="5">
    <source>
        <dbReference type="Ensembl" id="ENSEBUP00000026943.1"/>
    </source>
</evidence>
<dbReference type="InterPro" id="IPR008160">
    <property type="entry name" value="Collagen"/>
</dbReference>
<reference evidence="5" key="1">
    <citation type="submission" date="2025-08" db="UniProtKB">
        <authorList>
            <consortium name="Ensembl"/>
        </authorList>
    </citation>
    <scope>IDENTIFICATION</scope>
</reference>
<dbReference type="GO" id="GO:0005615">
    <property type="term" value="C:extracellular space"/>
    <property type="evidence" value="ECO:0007669"/>
    <property type="project" value="TreeGrafter"/>
</dbReference>
<dbReference type="Proteomes" id="UP000694388">
    <property type="component" value="Unplaced"/>
</dbReference>
<name>A0A8C4R8V8_EPTBU</name>
<keyword evidence="6" id="KW-1185">Reference proteome</keyword>
<dbReference type="AlphaFoldDB" id="A0A8C4R8V8"/>
<dbReference type="InterPro" id="IPR001304">
    <property type="entry name" value="C-type_lectin-like"/>
</dbReference>
<keyword evidence="1" id="KW-0106">Calcium</keyword>
<evidence type="ECO:0000313" key="6">
    <source>
        <dbReference type="Proteomes" id="UP000694388"/>
    </source>
</evidence>
<dbReference type="GO" id="GO:0031012">
    <property type="term" value="C:extracellular matrix"/>
    <property type="evidence" value="ECO:0007669"/>
    <property type="project" value="TreeGrafter"/>
</dbReference>